<sequence>MPVAAGAGGGRDIVIPSGGGEVMPIQRGSSKHGPRADEEQKHEVEGVIRGGGPTRTEEWRQPEPMQDPEEALKPRRYPPGHEPRTPEGISPEDVDRRSTLAAWLSDTRYPAERAALLAHAHARKAPDGLIEMLRDLPSGQRFRNLGEVARALGIGEEHR</sequence>
<keyword evidence="3" id="KW-1185">Reference proteome</keyword>
<evidence type="ECO:0000313" key="3">
    <source>
        <dbReference type="Proteomes" id="UP001500888"/>
    </source>
</evidence>
<protein>
    <recommendedName>
        <fullName evidence="4">DUF2795 domain-containing protein</fullName>
    </recommendedName>
</protein>
<feature type="compositionally biased region" description="Gly residues" evidence="1">
    <location>
        <begin position="1"/>
        <end position="21"/>
    </location>
</feature>
<feature type="region of interest" description="Disordered" evidence="1">
    <location>
        <begin position="1"/>
        <end position="96"/>
    </location>
</feature>
<organism evidence="2 3">
    <name type="scientific">Sphaerisporangium flaviroseum</name>
    <dbReference type="NCBI Taxonomy" id="509199"/>
    <lineage>
        <taxon>Bacteria</taxon>
        <taxon>Bacillati</taxon>
        <taxon>Actinomycetota</taxon>
        <taxon>Actinomycetes</taxon>
        <taxon>Streptosporangiales</taxon>
        <taxon>Streptosporangiaceae</taxon>
        <taxon>Sphaerisporangium</taxon>
    </lineage>
</organism>
<dbReference type="Pfam" id="PF11387">
    <property type="entry name" value="DUF2795"/>
    <property type="match status" value="1"/>
</dbReference>
<dbReference type="Proteomes" id="UP001500888">
    <property type="component" value="Unassembled WGS sequence"/>
</dbReference>
<reference evidence="3" key="1">
    <citation type="journal article" date="2019" name="Int. J. Syst. Evol. Microbiol.">
        <title>The Global Catalogue of Microorganisms (GCM) 10K type strain sequencing project: providing services to taxonomists for standard genome sequencing and annotation.</title>
        <authorList>
            <consortium name="The Broad Institute Genomics Platform"/>
            <consortium name="The Broad Institute Genome Sequencing Center for Infectious Disease"/>
            <person name="Wu L."/>
            <person name="Ma J."/>
        </authorList>
    </citation>
    <scope>NUCLEOTIDE SEQUENCE [LARGE SCALE GENOMIC DNA]</scope>
    <source>
        <strain evidence="3">JCM 16908</strain>
    </source>
</reference>
<comment type="caution">
    <text evidence="2">The sequence shown here is derived from an EMBL/GenBank/DDBJ whole genome shotgun (WGS) entry which is preliminary data.</text>
</comment>
<proteinExistence type="predicted"/>
<accession>A0ABP7IU72</accession>
<evidence type="ECO:0000256" key="1">
    <source>
        <dbReference type="SAM" id="MobiDB-lite"/>
    </source>
</evidence>
<evidence type="ECO:0008006" key="4">
    <source>
        <dbReference type="Google" id="ProtNLM"/>
    </source>
</evidence>
<gene>
    <name evidence="2" type="ORF">GCM10022226_54040</name>
</gene>
<evidence type="ECO:0000313" key="2">
    <source>
        <dbReference type="EMBL" id="GAA3826512.1"/>
    </source>
</evidence>
<name>A0ABP7IU72_9ACTN</name>
<dbReference type="InterPro" id="IPR021527">
    <property type="entry name" value="DUF2795"/>
</dbReference>
<dbReference type="EMBL" id="BAAAZR010000020">
    <property type="protein sequence ID" value="GAA3826512.1"/>
    <property type="molecule type" value="Genomic_DNA"/>
</dbReference>
<feature type="compositionally biased region" description="Basic and acidic residues" evidence="1">
    <location>
        <begin position="34"/>
        <end position="46"/>
    </location>
</feature>